<gene>
    <name evidence="5" type="ORF">ASEP1449_LOCUS3714</name>
</gene>
<dbReference type="PANTHER" id="PTHR22872">
    <property type="entry name" value="BTK-BINDING PROTEIN-RELATED"/>
    <property type="match status" value="1"/>
</dbReference>
<evidence type="ECO:0000313" key="5">
    <source>
        <dbReference type="EMBL" id="CAD9811889.1"/>
    </source>
</evidence>
<organism evidence="5">
    <name type="scientific">Attheya septentrionalis</name>
    <dbReference type="NCBI Taxonomy" id="420275"/>
    <lineage>
        <taxon>Eukaryota</taxon>
        <taxon>Sar</taxon>
        <taxon>Stramenopiles</taxon>
        <taxon>Ochrophyta</taxon>
        <taxon>Bacillariophyta</taxon>
        <taxon>Coscinodiscophyceae</taxon>
        <taxon>Chaetocerotophycidae</taxon>
        <taxon>Chaetocerotales</taxon>
        <taxon>Attheyaceae</taxon>
        <taxon>Attheya</taxon>
    </lineage>
</organism>
<feature type="repeat" description="RCC1" evidence="2">
    <location>
        <begin position="266"/>
        <end position="317"/>
    </location>
</feature>
<dbReference type="SUPFAM" id="SSF50985">
    <property type="entry name" value="RCC1/BLIP-II"/>
    <property type="match status" value="1"/>
</dbReference>
<protein>
    <recommendedName>
        <fullName evidence="4">RCC1-like domain-containing protein</fullName>
    </recommendedName>
</protein>
<dbReference type="EMBL" id="HBHQ01005545">
    <property type="protein sequence ID" value="CAD9811889.1"/>
    <property type="molecule type" value="Transcribed_RNA"/>
</dbReference>
<keyword evidence="1" id="KW-0677">Repeat</keyword>
<evidence type="ECO:0000256" key="2">
    <source>
        <dbReference type="PROSITE-ProRule" id="PRU00235"/>
    </source>
</evidence>
<dbReference type="InterPro" id="IPR009091">
    <property type="entry name" value="RCC1/BLIP-II"/>
</dbReference>
<dbReference type="InterPro" id="IPR051625">
    <property type="entry name" value="Signaling_Regulatory_Domain"/>
</dbReference>
<proteinExistence type="predicted"/>
<dbReference type="Pfam" id="PF25390">
    <property type="entry name" value="WD40_RLD"/>
    <property type="match status" value="1"/>
</dbReference>
<dbReference type="Gene3D" id="2.130.10.30">
    <property type="entry name" value="Regulator of chromosome condensation 1/beta-lactamase-inhibitor protein II"/>
    <property type="match status" value="2"/>
</dbReference>
<dbReference type="InterPro" id="IPR000408">
    <property type="entry name" value="Reg_chr_condens"/>
</dbReference>
<feature type="repeat" description="RCC1" evidence="2">
    <location>
        <begin position="109"/>
        <end position="160"/>
    </location>
</feature>
<dbReference type="InterPro" id="IPR058923">
    <property type="entry name" value="RCC1-like_dom"/>
</dbReference>
<evidence type="ECO:0000259" key="4">
    <source>
        <dbReference type="Pfam" id="PF25390"/>
    </source>
</evidence>
<feature type="compositionally biased region" description="Low complexity" evidence="3">
    <location>
        <begin position="1"/>
        <end position="21"/>
    </location>
</feature>
<feature type="repeat" description="RCC1" evidence="2">
    <location>
        <begin position="318"/>
        <end position="369"/>
    </location>
</feature>
<dbReference type="AlphaFoldDB" id="A0A7S2U8G3"/>
<evidence type="ECO:0000256" key="3">
    <source>
        <dbReference type="SAM" id="MobiDB-lite"/>
    </source>
</evidence>
<sequence length="419" mass="44131">MSGQRSSSSGGAAESVAAGCSLRESPARPTFVPSPVSAGGLYGSRGRGAFGHDDGSLAVFMWGRGEDGQLGLGDTSDQDEPTYVDALRGVGVRQIACGSGHTVVLTTDGEVFTWGRGDDGRLGHGDNGWKYVPRIAQSLAGQVVVQVTCGSYHTAAVAGNGDLFTWGGGMYGKLGHGNESGHSTPRRVEGLVGLAVSEIACGSRHTAVITSTGALYVWGDKENGVCGHGDTEGHQYTPKLLERLAGKRVIQLSACGFHTGCLTDAGEIYTWGEGKFGRLGHGAERNCHSPRLVESLLGKRPKQVTCGGFHTAIVTEDGCMFTFGGGEHGQLGHGDKVNKVKPTLIQALEGIFISQITCGWSHSVALTSTGKVYSFGKMIFRIAFDFAYGFISTDLTIFIPVDMYMTNENYGKETTIMAS</sequence>
<dbReference type="PROSITE" id="PS50012">
    <property type="entry name" value="RCC1_3"/>
    <property type="match status" value="6"/>
</dbReference>
<feature type="domain" description="RCC1-like" evidence="4">
    <location>
        <begin position="59"/>
        <end position="377"/>
    </location>
</feature>
<feature type="repeat" description="RCC1" evidence="2">
    <location>
        <begin position="57"/>
        <end position="108"/>
    </location>
</feature>
<evidence type="ECO:0000256" key="1">
    <source>
        <dbReference type="ARBA" id="ARBA00022737"/>
    </source>
</evidence>
<dbReference type="PRINTS" id="PR00633">
    <property type="entry name" value="RCCNDNSATION"/>
</dbReference>
<feature type="repeat" description="RCC1" evidence="2">
    <location>
        <begin position="213"/>
        <end position="265"/>
    </location>
</feature>
<name>A0A7S2U8G3_9STRA</name>
<feature type="region of interest" description="Disordered" evidence="3">
    <location>
        <begin position="1"/>
        <end position="35"/>
    </location>
</feature>
<reference evidence="5" key="1">
    <citation type="submission" date="2021-01" db="EMBL/GenBank/DDBJ databases">
        <authorList>
            <person name="Corre E."/>
            <person name="Pelletier E."/>
            <person name="Niang G."/>
            <person name="Scheremetjew M."/>
            <person name="Finn R."/>
            <person name="Kale V."/>
            <person name="Holt S."/>
            <person name="Cochrane G."/>
            <person name="Meng A."/>
            <person name="Brown T."/>
            <person name="Cohen L."/>
        </authorList>
    </citation>
    <scope>NUCLEOTIDE SEQUENCE</scope>
    <source>
        <strain evidence="5">CCMP2084</strain>
    </source>
</reference>
<accession>A0A7S2U8G3</accession>
<feature type="repeat" description="RCC1" evidence="2">
    <location>
        <begin position="161"/>
        <end position="212"/>
    </location>
</feature>
<dbReference type="PROSITE" id="PS00626">
    <property type="entry name" value="RCC1_2"/>
    <property type="match status" value="4"/>
</dbReference>